<dbReference type="EMBL" id="VKLS01000678">
    <property type="protein sequence ID" value="TSB21220.1"/>
    <property type="molecule type" value="Genomic_DNA"/>
</dbReference>
<proteinExistence type="predicted"/>
<name>A0A553XW63_9ACTN</name>
<sequence length="78" mass="8909">MNNTPLAKLTALAAEQEDAYRLRVRLEAAEGERQLQIRQAIQRADVEKHAHRVICQRFPKTLGCVVAAEMWRGYPSHP</sequence>
<protein>
    <submittedName>
        <fullName evidence="1">Uncharacterized protein</fullName>
    </submittedName>
</protein>
<evidence type="ECO:0000313" key="1">
    <source>
        <dbReference type="EMBL" id="TSB21220.1"/>
    </source>
</evidence>
<comment type="caution">
    <text evidence="1">The sequence shown here is derived from an EMBL/GenBank/DDBJ whole genome shotgun (WGS) entry which is preliminary data.</text>
</comment>
<gene>
    <name evidence="1" type="ORF">FNZ23_28535</name>
</gene>
<evidence type="ECO:0000313" key="2">
    <source>
        <dbReference type="Proteomes" id="UP000320888"/>
    </source>
</evidence>
<organism evidence="1 2">
    <name type="scientific">Streptomyces benahoarensis</name>
    <dbReference type="NCBI Taxonomy" id="2595054"/>
    <lineage>
        <taxon>Bacteria</taxon>
        <taxon>Bacillati</taxon>
        <taxon>Actinomycetota</taxon>
        <taxon>Actinomycetes</taxon>
        <taxon>Kitasatosporales</taxon>
        <taxon>Streptomycetaceae</taxon>
        <taxon>Streptomyces</taxon>
    </lineage>
</organism>
<accession>A0A553XW63</accession>
<reference evidence="1 2" key="1">
    <citation type="submission" date="2019-07" db="EMBL/GenBank/DDBJ databases">
        <title>Draft genome for Streptomyces benahoarensis MZ03-48.</title>
        <authorList>
            <person name="Gonzalez-Pimentel J.L."/>
        </authorList>
    </citation>
    <scope>NUCLEOTIDE SEQUENCE [LARGE SCALE GENOMIC DNA]</scope>
    <source>
        <strain evidence="1 2">MZ03-48</strain>
    </source>
</reference>
<dbReference type="AlphaFoldDB" id="A0A553XW63"/>
<dbReference type="RefSeq" id="WP_143944929.1">
    <property type="nucleotide sequence ID" value="NZ_VKLS01000678.1"/>
</dbReference>
<dbReference type="Proteomes" id="UP000320888">
    <property type="component" value="Unassembled WGS sequence"/>
</dbReference>
<keyword evidence="2" id="KW-1185">Reference proteome</keyword>
<feature type="non-terminal residue" evidence="1">
    <location>
        <position position="78"/>
    </location>
</feature>